<dbReference type="InterPro" id="IPR050712">
    <property type="entry name" value="NAD(P)H-dep_reductase"/>
</dbReference>
<name>A0A1G5CNP2_9PAST</name>
<gene>
    <name evidence="4" type="ORF">SAMN02910354_01252</name>
</gene>
<dbReference type="PANTHER" id="PTHR30543:SF21">
    <property type="entry name" value="NAD(P)H-DEPENDENT FMN REDUCTASE LOT6"/>
    <property type="match status" value="1"/>
</dbReference>
<keyword evidence="2" id="KW-0285">Flavoprotein</keyword>
<dbReference type="SUPFAM" id="SSF52218">
    <property type="entry name" value="Flavoproteins"/>
    <property type="match status" value="1"/>
</dbReference>
<accession>A0A1G5CNP2</accession>
<dbReference type="InterPro" id="IPR029039">
    <property type="entry name" value="Flavoprotein-like_sf"/>
</dbReference>
<dbReference type="EMBL" id="FMUQ01000009">
    <property type="protein sequence ID" value="SCY04012.1"/>
    <property type="molecule type" value="Genomic_DNA"/>
</dbReference>
<dbReference type="Proteomes" id="UP000199588">
    <property type="component" value="Unassembled WGS sequence"/>
</dbReference>
<keyword evidence="5" id="KW-1185">Reference proteome</keyword>
<protein>
    <submittedName>
        <fullName evidence="4">NAD(P)H-dependent FMN reductase</fullName>
    </submittedName>
</protein>
<dbReference type="Pfam" id="PF03358">
    <property type="entry name" value="FMN_red"/>
    <property type="match status" value="1"/>
</dbReference>
<proteinExistence type="predicted"/>
<feature type="domain" description="NADPH-dependent FMN reductase-like" evidence="3">
    <location>
        <begin position="5"/>
        <end position="142"/>
    </location>
</feature>
<organism evidence="4 5">
    <name type="scientific">Basfia succiniciproducens</name>
    <dbReference type="NCBI Taxonomy" id="653940"/>
    <lineage>
        <taxon>Bacteria</taxon>
        <taxon>Pseudomonadati</taxon>
        <taxon>Pseudomonadota</taxon>
        <taxon>Gammaproteobacteria</taxon>
        <taxon>Pasteurellales</taxon>
        <taxon>Pasteurellaceae</taxon>
        <taxon>Basfia</taxon>
    </lineage>
</organism>
<evidence type="ECO:0000313" key="5">
    <source>
        <dbReference type="Proteomes" id="UP000199588"/>
    </source>
</evidence>
<keyword evidence="2" id="KW-0288">FMN</keyword>
<sequence>MTKQIAVLIGSGSTTSFSKLVVSHLQKMAPASIQLNIVEIADLPLYDRDLDENSPAQYTRVREQIANADGVILVSPEHNGAISAMLKNAIDVVSRPMGQSKWFGKPAGIVTVAAGMAGGVRVADQLRTIASGSFIGMPVYQQNACVGGLFNGVFDQNGEITIDAVKQMLQQFIDGYAEFVAKF</sequence>
<comment type="cofactor">
    <cofactor evidence="1">
        <name>FMN</name>
        <dbReference type="ChEBI" id="CHEBI:58210"/>
    </cofactor>
</comment>
<evidence type="ECO:0000256" key="2">
    <source>
        <dbReference type="ARBA" id="ARBA00022643"/>
    </source>
</evidence>
<evidence type="ECO:0000256" key="1">
    <source>
        <dbReference type="ARBA" id="ARBA00001917"/>
    </source>
</evidence>
<evidence type="ECO:0000259" key="3">
    <source>
        <dbReference type="Pfam" id="PF03358"/>
    </source>
</evidence>
<dbReference type="PANTHER" id="PTHR30543">
    <property type="entry name" value="CHROMATE REDUCTASE"/>
    <property type="match status" value="1"/>
</dbReference>
<dbReference type="RefSeq" id="WP_011199195.1">
    <property type="nucleotide sequence ID" value="NZ_CP015031.1"/>
</dbReference>
<comment type="caution">
    <text evidence="4">The sequence shown here is derived from an EMBL/GenBank/DDBJ whole genome shotgun (WGS) entry which is preliminary data.</text>
</comment>
<reference evidence="4 5" key="1">
    <citation type="submission" date="2016-10" db="EMBL/GenBank/DDBJ databases">
        <authorList>
            <person name="Varghese N."/>
            <person name="Submissions S."/>
        </authorList>
    </citation>
    <scope>NUCLEOTIDE SEQUENCE [LARGE SCALE GENOMIC DNA]</scope>
    <source>
        <strain evidence="4 5">DSM 22022</strain>
    </source>
</reference>
<dbReference type="InterPro" id="IPR005025">
    <property type="entry name" value="FMN_Rdtase-like_dom"/>
</dbReference>
<dbReference type="Gene3D" id="3.40.50.360">
    <property type="match status" value="1"/>
</dbReference>
<evidence type="ECO:0000313" key="4">
    <source>
        <dbReference type="EMBL" id="SCY04012.1"/>
    </source>
</evidence>